<dbReference type="Proteomes" id="UP000218231">
    <property type="component" value="Unassembled WGS sequence"/>
</dbReference>
<evidence type="ECO:0000313" key="4">
    <source>
        <dbReference type="Proteomes" id="UP000218231"/>
    </source>
</evidence>
<keyword evidence="1" id="KW-1133">Transmembrane helix</keyword>
<dbReference type="EMBL" id="LIAE01008351">
    <property type="protein sequence ID" value="PAV74318.1"/>
    <property type="molecule type" value="Genomic_DNA"/>
</dbReference>
<dbReference type="PANTHER" id="PTHR23017:SF3">
    <property type="entry name" value="G-PROTEIN COUPLED RECEPTORS FAMILY 1 PROFILE DOMAIN-CONTAINING PROTEIN"/>
    <property type="match status" value="1"/>
</dbReference>
<feature type="transmembrane region" description="Helical" evidence="1">
    <location>
        <begin position="29"/>
        <end position="56"/>
    </location>
</feature>
<protein>
    <recommendedName>
        <fullName evidence="2">7TM GPCR serpentine receptor class x (Srx) domain-containing protein</fullName>
    </recommendedName>
</protein>
<feature type="transmembrane region" description="Helical" evidence="1">
    <location>
        <begin position="62"/>
        <end position="86"/>
    </location>
</feature>
<gene>
    <name evidence="3" type="ORF">WR25_13828</name>
</gene>
<evidence type="ECO:0000256" key="1">
    <source>
        <dbReference type="SAM" id="Phobius"/>
    </source>
</evidence>
<feature type="domain" description="7TM GPCR serpentine receptor class x (Srx)" evidence="2">
    <location>
        <begin position="94"/>
        <end position="171"/>
    </location>
</feature>
<accession>A0A2A2KKC5</accession>
<dbReference type="Pfam" id="PF10328">
    <property type="entry name" value="7TM_GPCR_Srx"/>
    <property type="match status" value="1"/>
</dbReference>
<reference evidence="3 4" key="1">
    <citation type="journal article" date="2017" name="Curr. Biol.">
        <title>Genome architecture and evolution of a unichromosomal asexual nematode.</title>
        <authorList>
            <person name="Fradin H."/>
            <person name="Zegar C."/>
            <person name="Gutwein M."/>
            <person name="Lucas J."/>
            <person name="Kovtun M."/>
            <person name="Corcoran D."/>
            <person name="Baugh L.R."/>
            <person name="Kiontke K."/>
            <person name="Gunsalus K."/>
            <person name="Fitch D.H."/>
            <person name="Piano F."/>
        </authorList>
    </citation>
    <scope>NUCLEOTIDE SEQUENCE [LARGE SCALE GENOMIC DNA]</scope>
    <source>
        <strain evidence="3">PF1309</strain>
    </source>
</reference>
<proteinExistence type="predicted"/>
<keyword evidence="4" id="KW-1185">Reference proteome</keyword>
<dbReference type="AlphaFoldDB" id="A0A2A2KKC5"/>
<dbReference type="PANTHER" id="PTHR23017">
    <property type="entry name" value="SERPENTINE RECEPTOR, CLASS X"/>
    <property type="match status" value="1"/>
</dbReference>
<feature type="transmembrane region" description="Helical" evidence="1">
    <location>
        <begin position="112"/>
        <end position="134"/>
    </location>
</feature>
<dbReference type="InterPro" id="IPR019430">
    <property type="entry name" value="7TM_GPCR_serpentine_rcpt_Srx"/>
</dbReference>
<feature type="transmembrane region" description="Helical" evidence="1">
    <location>
        <begin position="146"/>
        <end position="170"/>
    </location>
</feature>
<keyword evidence="1" id="KW-0812">Transmembrane</keyword>
<organism evidence="3 4">
    <name type="scientific">Diploscapter pachys</name>
    <dbReference type="NCBI Taxonomy" id="2018661"/>
    <lineage>
        <taxon>Eukaryota</taxon>
        <taxon>Metazoa</taxon>
        <taxon>Ecdysozoa</taxon>
        <taxon>Nematoda</taxon>
        <taxon>Chromadorea</taxon>
        <taxon>Rhabditida</taxon>
        <taxon>Rhabditina</taxon>
        <taxon>Rhabditomorpha</taxon>
        <taxon>Rhabditoidea</taxon>
        <taxon>Rhabditidae</taxon>
        <taxon>Diploscapter</taxon>
    </lineage>
</organism>
<evidence type="ECO:0000259" key="2">
    <source>
        <dbReference type="Pfam" id="PF10328"/>
    </source>
</evidence>
<name>A0A2A2KKC5_9BILA</name>
<comment type="caution">
    <text evidence="3">The sequence shown here is derived from an EMBL/GenBank/DDBJ whole genome shotgun (WGS) entry which is preliminary data.</text>
</comment>
<keyword evidence="1" id="KW-0472">Membrane</keyword>
<evidence type="ECO:0000313" key="3">
    <source>
        <dbReference type="EMBL" id="PAV74318.1"/>
    </source>
</evidence>
<sequence>MSNDVAATSSASPLNETQYLFHSEAAENVIGCAMILCSAVIGILANGLSSFLLLRLTTFRNAFGLLATCQSIANTVMCIAFAFWAAPTKLTNIRLTQSDKTSDAMRRQKKEVIFFIQSFIATVSYCFVLFSFHVIATLDVVISSRFVTFIFTTFIWTSGHASEGVILIFFNTEIRRRIFHPSKLLNSKSETIMPTVVGAKTSNISSIQGFKSSAGLALIS</sequence>